<name>A0A1H7MWA8_OLID1</name>
<reference evidence="3" key="1">
    <citation type="submission" date="2016-10" db="EMBL/GenBank/DDBJ databases">
        <authorList>
            <person name="Varghese N."/>
            <person name="Submissions S."/>
        </authorList>
    </citation>
    <scope>NUCLEOTIDE SEQUENCE [LARGE SCALE GENOMIC DNA]</scope>
    <source>
        <strain evidence="3">DSM 18733</strain>
    </source>
</reference>
<proteinExistence type="predicted"/>
<evidence type="ECO:0000313" key="3">
    <source>
        <dbReference type="Proteomes" id="UP000199421"/>
    </source>
</evidence>
<gene>
    <name evidence="2" type="ORF">SAMN05661044_02155</name>
</gene>
<organism evidence="2 3">
    <name type="scientific">Olivibacter domesticus</name>
    <name type="common">Pseudosphingobacterium domesticum</name>
    <dbReference type="NCBI Taxonomy" id="407022"/>
    <lineage>
        <taxon>Bacteria</taxon>
        <taxon>Pseudomonadati</taxon>
        <taxon>Bacteroidota</taxon>
        <taxon>Sphingobacteriia</taxon>
        <taxon>Sphingobacteriales</taxon>
        <taxon>Sphingobacteriaceae</taxon>
        <taxon>Olivibacter</taxon>
    </lineage>
</organism>
<dbReference type="AlphaFoldDB" id="A0A1H7MWA8"/>
<keyword evidence="1" id="KW-0472">Membrane</keyword>
<feature type="transmembrane region" description="Helical" evidence="1">
    <location>
        <begin position="21"/>
        <end position="42"/>
    </location>
</feature>
<evidence type="ECO:0000313" key="2">
    <source>
        <dbReference type="EMBL" id="SEL15570.1"/>
    </source>
</evidence>
<evidence type="ECO:0000256" key="1">
    <source>
        <dbReference type="SAM" id="Phobius"/>
    </source>
</evidence>
<protein>
    <submittedName>
        <fullName evidence="2">Uncharacterized protein</fullName>
    </submittedName>
</protein>
<keyword evidence="1" id="KW-0812">Transmembrane</keyword>
<dbReference type="Proteomes" id="UP000199421">
    <property type="component" value="Unassembled WGS sequence"/>
</dbReference>
<keyword evidence="3" id="KW-1185">Reference proteome</keyword>
<sequence>MSDLFFFQRLALIKVIQKLKYKLKYLLLAITAMTTLSCVGRINTMLPAF</sequence>
<dbReference type="STRING" id="407022.SAMN05661044_02155"/>
<keyword evidence="1" id="KW-1133">Transmembrane helix</keyword>
<accession>A0A1H7MWA8</accession>
<dbReference type="EMBL" id="FOAF01000001">
    <property type="protein sequence ID" value="SEL15570.1"/>
    <property type="molecule type" value="Genomic_DNA"/>
</dbReference>